<keyword evidence="1" id="KW-0175">Coiled coil</keyword>
<evidence type="ECO:0000313" key="3">
    <source>
        <dbReference type="Proteomes" id="UP000254424"/>
    </source>
</evidence>
<accession>A0A380YHJ9</accession>
<dbReference type="RefSeq" id="WP_244924091.1">
    <property type="nucleotide sequence ID" value="NZ_UFSX01000001.1"/>
</dbReference>
<gene>
    <name evidence="2" type="ORF">NCTC11155_00003</name>
</gene>
<sequence>MNSNIDVYKKNSSIRKSIESEYRKLDEVRNEIMEESTPLVRTYFSLCFFDRDEKELENAEKKIRECLNLAGFGYYIPSFEHLAAAHLASVPGQVNCLPGESICFFPRSPLHCAFFLPAVHSVPTRKAFSYRTDYTVSRSKRIYGMPEREGRMHATG</sequence>
<dbReference type="EMBL" id="UFSX01000001">
    <property type="protein sequence ID" value="SUV28057.1"/>
    <property type="molecule type" value="Genomic_DNA"/>
</dbReference>
<evidence type="ECO:0000256" key="1">
    <source>
        <dbReference type="SAM" id="Coils"/>
    </source>
</evidence>
<dbReference type="Proteomes" id="UP000254424">
    <property type="component" value="Unassembled WGS sequence"/>
</dbReference>
<organism evidence="2 3">
    <name type="scientific">Bacteroides eggerthii</name>
    <dbReference type="NCBI Taxonomy" id="28111"/>
    <lineage>
        <taxon>Bacteria</taxon>
        <taxon>Pseudomonadati</taxon>
        <taxon>Bacteroidota</taxon>
        <taxon>Bacteroidia</taxon>
        <taxon>Bacteroidales</taxon>
        <taxon>Bacteroidaceae</taxon>
        <taxon>Bacteroides</taxon>
    </lineage>
</organism>
<protein>
    <submittedName>
        <fullName evidence="2">Conjugate transposon protein</fullName>
    </submittedName>
</protein>
<name>A0A380YHJ9_9BACE</name>
<feature type="coiled-coil region" evidence="1">
    <location>
        <begin position="15"/>
        <end position="69"/>
    </location>
</feature>
<reference evidence="2 3" key="1">
    <citation type="submission" date="2018-06" db="EMBL/GenBank/DDBJ databases">
        <authorList>
            <consortium name="Pathogen Informatics"/>
            <person name="Doyle S."/>
        </authorList>
    </citation>
    <scope>NUCLEOTIDE SEQUENCE [LARGE SCALE GENOMIC DNA]</scope>
    <source>
        <strain evidence="2 3">NCTC11155</strain>
    </source>
</reference>
<proteinExistence type="predicted"/>
<dbReference type="AlphaFoldDB" id="A0A380YHJ9"/>
<evidence type="ECO:0000313" key="2">
    <source>
        <dbReference type="EMBL" id="SUV28057.1"/>
    </source>
</evidence>